<keyword evidence="1" id="KW-0812">Transmembrane</keyword>
<dbReference type="PRINTS" id="PR00702">
    <property type="entry name" value="ACRIFLAVINRP"/>
</dbReference>
<organism evidence="2 3">
    <name type="scientific">Pseudoalteromonas luteoviolacea</name>
    <dbReference type="NCBI Taxonomy" id="43657"/>
    <lineage>
        <taxon>Bacteria</taxon>
        <taxon>Pseudomonadati</taxon>
        <taxon>Pseudomonadota</taxon>
        <taxon>Gammaproteobacteria</taxon>
        <taxon>Alteromonadales</taxon>
        <taxon>Pseudoalteromonadaceae</taxon>
        <taxon>Pseudoalteromonas</taxon>
    </lineage>
</organism>
<dbReference type="Gene3D" id="3.30.2090.10">
    <property type="entry name" value="Multidrug efflux transporter AcrB TolC docking domain, DN and DC subdomains"/>
    <property type="match status" value="2"/>
</dbReference>
<dbReference type="InterPro" id="IPR027463">
    <property type="entry name" value="AcrB_DN_DC_subdom"/>
</dbReference>
<feature type="transmembrane region" description="Helical" evidence="1">
    <location>
        <begin position="455"/>
        <end position="481"/>
    </location>
</feature>
<dbReference type="Gene3D" id="3.30.70.1440">
    <property type="entry name" value="Multidrug efflux transporter AcrB pore domain"/>
    <property type="match status" value="1"/>
</dbReference>
<dbReference type="Pfam" id="PF00873">
    <property type="entry name" value="ACR_tran"/>
    <property type="match status" value="2"/>
</dbReference>
<sequence>MSGLLARYKFIFAVTVFLTICGSYVANKLPISMYPTVNKPNVRVTLRPMQDAYGFYNQWGHKIERSLKTISNVVDVEGTYKQGLVRYSVNFDWQVDPEIAKRDVAAIASFYHAQLPEHEPAPIVDILDPSSENYFIIYSDKFNNAELSRLLDEQLVPMINDMEGVAFSRVSKGNLPFVNIRLSPYKLIEYGISASDVIDTLNRHQYDLKLGELHSKTQGKISLKLNKSLSNLDEIKRIKVATIAGSPVLIEHVASVFFDKEPNRRHFLLDNKDVVTLAMWPKPNANIYQVSKEFKRVVNEFVEGFGGVAALNDPQRFIDKAIESILYALLLGMAISVFVVLVFYRKLSSTLIICISMPISLALGILIMRASGVSINLLSLGGMSISIGLVVDNVIIVLDRIERARKQSGLLSFSVIVEAVRDVTSPIMVSTITSVLVFLPLAFSHPAVSSILRDIVLVSSSIIISSLFISIFLTPSIYMLFCKNRPARKMNTKEKESTAPKYIVFLHRHVWLSAVVCLSVISVSIYLIADAKGKLKTEIIAEPKAEIIDVAIDFNEVGVSKIRKLEIIKPIYDKIKSELDSEVNYVYMDMRDNIVFLSLFLNSYKQFETSMDKLSKIDFSNEYSDVSYSPFVTAALNVKSNPDLIVKVLGKYPEQNRLILKEVYKISKSDKGLIKKVKNIPGDRKSKSLVVNYNELAINNLLESGLSDDKFKEIENYIEYSSEPRKLYNLKLQDQELPLKLSVDKNKDQISHIYEVPLVINDHAVYLNDLITLTNQQEWRQYYSRNGELSYQVNIWFNPSVNKKQIEAFKDRLKAVLREHYPDGVLPIAFEKGSEDSTLAVISLVESLILSFALVFMVIMAVFHSYSRTLICCLSILFSISGAMVALVYFDCSLSVNALLGVLILVGLSVNNSILILDQYIKFKSVLDLSSAIYMSVKVRLKSLAVTNLTTVGGMVPLIIGFGPGEDILRPLGVSVAFGLISTTIFTIFTMPFLLTFIDRKEPFVREEVAF</sequence>
<dbReference type="Gene3D" id="1.20.1640.10">
    <property type="entry name" value="Multidrug efflux transporter AcrB transmembrane domain"/>
    <property type="match status" value="2"/>
</dbReference>
<dbReference type="GO" id="GO:0005886">
    <property type="term" value="C:plasma membrane"/>
    <property type="evidence" value="ECO:0007669"/>
    <property type="project" value="TreeGrafter"/>
</dbReference>
<feature type="transmembrane region" description="Helical" evidence="1">
    <location>
        <begin position="325"/>
        <end position="344"/>
    </location>
</feature>
<dbReference type="SUPFAM" id="SSF82866">
    <property type="entry name" value="Multidrug efflux transporter AcrB transmembrane domain"/>
    <property type="match status" value="2"/>
</dbReference>
<dbReference type="InterPro" id="IPR001036">
    <property type="entry name" value="Acrflvin-R"/>
</dbReference>
<dbReference type="GO" id="GO:0042910">
    <property type="term" value="F:xenobiotic transmembrane transporter activity"/>
    <property type="evidence" value="ECO:0007669"/>
    <property type="project" value="TreeGrafter"/>
</dbReference>
<feature type="transmembrane region" description="Helical" evidence="1">
    <location>
        <begin position="502"/>
        <end position="529"/>
    </location>
</feature>
<dbReference type="PANTHER" id="PTHR32063:SF0">
    <property type="entry name" value="SWARMING MOTILITY PROTEIN SWRC"/>
    <property type="match status" value="1"/>
</dbReference>
<dbReference type="AlphaFoldDB" id="A0A0C1Q419"/>
<feature type="transmembrane region" description="Helical" evidence="1">
    <location>
        <begin position="377"/>
        <end position="398"/>
    </location>
</feature>
<evidence type="ECO:0008006" key="4">
    <source>
        <dbReference type="Google" id="ProtNLM"/>
    </source>
</evidence>
<evidence type="ECO:0000313" key="3">
    <source>
        <dbReference type="Proteomes" id="UP000031327"/>
    </source>
</evidence>
<feature type="transmembrane region" description="Helical" evidence="1">
    <location>
        <begin position="839"/>
        <end position="863"/>
    </location>
</feature>
<dbReference type="Gene3D" id="3.30.70.1430">
    <property type="entry name" value="Multidrug efflux transporter AcrB pore domain"/>
    <property type="match status" value="2"/>
</dbReference>
<feature type="transmembrane region" description="Helical" evidence="1">
    <location>
        <begin position="351"/>
        <end position="371"/>
    </location>
</feature>
<keyword evidence="1" id="KW-0472">Membrane</keyword>
<keyword evidence="1" id="KW-1133">Transmembrane helix</keyword>
<dbReference type="SUPFAM" id="SSF82693">
    <property type="entry name" value="Multidrug efflux transporter AcrB pore domain, PN1, PN2, PC1 and PC2 subdomains"/>
    <property type="match status" value="1"/>
</dbReference>
<feature type="transmembrane region" description="Helical" evidence="1">
    <location>
        <begin position="976"/>
        <end position="998"/>
    </location>
</feature>
<comment type="caution">
    <text evidence="2">The sequence shown here is derived from an EMBL/GenBank/DDBJ whole genome shotgun (WGS) entry which is preliminary data.</text>
</comment>
<feature type="transmembrane region" description="Helical" evidence="1">
    <location>
        <begin position="896"/>
        <end position="917"/>
    </location>
</feature>
<feature type="transmembrane region" description="Helical" evidence="1">
    <location>
        <begin position="419"/>
        <end position="443"/>
    </location>
</feature>
<reference evidence="2 3" key="1">
    <citation type="submission" date="2014-12" db="EMBL/GenBank/DDBJ databases">
        <title>Draft Genome Sequence of Pseudoalteromonas luteoviolacea HI1.</title>
        <authorList>
            <person name="Asahina A.Y."/>
            <person name="Hadfield M.G."/>
        </authorList>
    </citation>
    <scope>NUCLEOTIDE SEQUENCE [LARGE SCALE GENOMIC DNA]</scope>
    <source>
        <strain evidence="2 3">HI1</strain>
    </source>
</reference>
<name>A0A0C1Q419_9GAMM</name>
<feature type="transmembrane region" description="Helical" evidence="1">
    <location>
        <begin position="944"/>
        <end position="964"/>
    </location>
</feature>
<dbReference type="Proteomes" id="UP000031327">
    <property type="component" value="Unassembled WGS sequence"/>
</dbReference>
<dbReference type="Gene3D" id="3.30.70.1320">
    <property type="entry name" value="Multidrug efflux transporter AcrB pore domain like"/>
    <property type="match status" value="1"/>
</dbReference>
<proteinExistence type="predicted"/>
<dbReference type="SUPFAM" id="SSF82714">
    <property type="entry name" value="Multidrug efflux transporter AcrB TolC docking domain, DN and DC subdomains"/>
    <property type="match status" value="1"/>
</dbReference>
<accession>A0A0C1Q419</accession>
<evidence type="ECO:0000256" key="1">
    <source>
        <dbReference type="SAM" id="Phobius"/>
    </source>
</evidence>
<feature type="transmembrane region" description="Helical" evidence="1">
    <location>
        <begin position="870"/>
        <end position="890"/>
    </location>
</feature>
<protein>
    <recommendedName>
        <fullName evidence="4">Efflux RND transporter permease subunit</fullName>
    </recommendedName>
</protein>
<gene>
    <name evidence="2" type="ORF">JF50_21040</name>
</gene>
<dbReference type="PANTHER" id="PTHR32063">
    <property type="match status" value="1"/>
</dbReference>
<evidence type="ECO:0000313" key="2">
    <source>
        <dbReference type="EMBL" id="KID55346.1"/>
    </source>
</evidence>
<dbReference type="EMBL" id="JWIC01000009">
    <property type="protein sequence ID" value="KID55346.1"/>
    <property type="molecule type" value="Genomic_DNA"/>
</dbReference>